<comment type="caution">
    <text evidence="2">The sequence shown here is derived from an EMBL/GenBank/DDBJ whole genome shotgun (WGS) entry which is preliminary data.</text>
</comment>
<dbReference type="EMBL" id="CAJNOI010000008">
    <property type="protein sequence ID" value="CAF0770851.1"/>
    <property type="molecule type" value="Genomic_DNA"/>
</dbReference>
<dbReference type="AlphaFoldDB" id="A0A813NGB4"/>
<evidence type="ECO:0000313" key="3">
    <source>
        <dbReference type="EMBL" id="CAF0770851.1"/>
    </source>
</evidence>
<feature type="region of interest" description="Disordered" evidence="1">
    <location>
        <begin position="98"/>
        <end position="117"/>
    </location>
</feature>
<proteinExistence type="predicted"/>
<accession>A0A813NGB4</accession>
<name>A0A813NGB4_9BILA</name>
<dbReference type="Proteomes" id="UP000663832">
    <property type="component" value="Unassembled WGS sequence"/>
</dbReference>
<dbReference type="OrthoDB" id="10045823at2759"/>
<reference evidence="2" key="1">
    <citation type="submission" date="2021-02" db="EMBL/GenBank/DDBJ databases">
        <authorList>
            <person name="Nowell W R."/>
        </authorList>
    </citation>
    <scope>NUCLEOTIDE SEQUENCE</scope>
</reference>
<dbReference type="EMBL" id="CAJNOM010000002">
    <property type="protein sequence ID" value="CAF0739430.1"/>
    <property type="molecule type" value="Genomic_DNA"/>
</dbReference>
<gene>
    <name evidence="3" type="ORF">BJG266_LOCUS3557</name>
    <name evidence="2" type="ORF">QVE165_LOCUS817</name>
</gene>
<feature type="compositionally biased region" description="Acidic residues" evidence="1">
    <location>
        <begin position="206"/>
        <end position="220"/>
    </location>
</feature>
<feature type="region of interest" description="Disordered" evidence="1">
    <location>
        <begin position="194"/>
        <end position="220"/>
    </location>
</feature>
<organism evidence="2 4">
    <name type="scientific">Adineta steineri</name>
    <dbReference type="NCBI Taxonomy" id="433720"/>
    <lineage>
        <taxon>Eukaryota</taxon>
        <taxon>Metazoa</taxon>
        <taxon>Spiralia</taxon>
        <taxon>Gnathifera</taxon>
        <taxon>Rotifera</taxon>
        <taxon>Eurotatoria</taxon>
        <taxon>Bdelloidea</taxon>
        <taxon>Adinetida</taxon>
        <taxon>Adinetidae</taxon>
        <taxon>Adineta</taxon>
    </lineage>
</organism>
<dbReference type="Proteomes" id="UP000663877">
    <property type="component" value="Unassembled WGS sequence"/>
</dbReference>
<keyword evidence="4" id="KW-1185">Reference proteome</keyword>
<sequence>MFVFYKETTRTLKYSPTRKKRKASNLLLSTSSITAAVVAATQHRRCYLPSTSTTPSYSVLIFSAADILFRLTEGFVGQVEEVQRNCFRKIMSSRHSNQENSSIYESNRSRRQISTPSNLPCNQQELLNSSSPSHSDQAPKACCFCWCCCCSCSCARPKKPKEKEHVTLVCVDSAGGSKDDDSDEGLTITAVINSTSLQIQKKREKEEEEEEEEEEAKEKN</sequence>
<evidence type="ECO:0000313" key="4">
    <source>
        <dbReference type="Proteomes" id="UP000663832"/>
    </source>
</evidence>
<evidence type="ECO:0000313" key="2">
    <source>
        <dbReference type="EMBL" id="CAF0739430.1"/>
    </source>
</evidence>
<evidence type="ECO:0000256" key="1">
    <source>
        <dbReference type="SAM" id="MobiDB-lite"/>
    </source>
</evidence>
<protein>
    <submittedName>
        <fullName evidence="2">Uncharacterized protein</fullName>
    </submittedName>
</protein>